<evidence type="ECO:0000256" key="1">
    <source>
        <dbReference type="SAM" id="MobiDB-lite"/>
    </source>
</evidence>
<dbReference type="AlphaFoldDB" id="A0A8S1V5Y8"/>
<evidence type="ECO:0000313" key="4">
    <source>
        <dbReference type="Proteomes" id="UP000683925"/>
    </source>
</evidence>
<dbReference type="PANTHER" id="PTHR46818">
    <property type="entry name" value="DOMAIN-CONTAINING PROTEIN, PUTATIVE-RELATED"/>
    <property type="match status" value="1"/>
</dbReference>
<dbReference type="InterPro" id="IPR001251">
    <property type="entry name" value="CRAL-TRIO_dom"/>
</dbReference>
<proteinExistence type="predicted"/>
<accession>A0A8S1V5Y8</accession>
<comment type="caution">
    <text evidence="3">The sequence shown here is derived from an EMBL/GenBank/DDBJ whole genome shotgun (WGS) entry which is preliminary data.</text>
</comment>
<evidence type="ECO:0000313" key="3">
    <source>
        <dbReference type="EMBL" id="CAD8170156.1"/>
    </source>
</evidence>
<dbReference type="OrthoDB" id="293459at2759"/>
<name>A0A8S1V5Y8_PAROT</name>
<gene>
    <name evidence="3" type="ORF">POCTA_138.1.T0550022</name>
</gene>
<feature type="compositionally biased region" description="Basic and acidic residues" evidence="1">
    <location>
        <begin position="665"/>
        <end position="678"/>
    </location>
</feature>
<organism evidence="3 4">
    <name type="scientific">Paramecium octaurelia</name>
    <dbReference type="NCBI Taxonomy" id="43137"/>
    <lineage>
        <taxon>Eukaryota</taxon>
        <taxon>Sar</taxon>
        <taxon>Alveolata</taxon>
        <taxon>Ciliophora</taxon>
        <taxon>Intramacronucleata</taxon>
        <taxon>Oligohymenophorea</taxon>
        <taxon>Peniculida</taxon>
        <taxon>Parameciidae</taxon>
        <taxon>Paramecium</taxon>
    </lineage>
</organism>
<sequence length="687" mass="80671">MFQGQYQNLMINQKDLLNLNFEQNYIKIGSGYQAVRRIFKNVQYDQFEKQQLKELKGFMDSIPIQYLKEVQDDSVLLRFLYAHKFMKEETVNYFVDHLDWLNNPETTILDDLPQYDKIIQIIGRDDMLRPVLHINLCQPLDNHFIKAITNKLILMEDYMFASSKVESWIIIIDMSQFNPNVQKEQIEQAVKHFITNFPMSLEHIYFLDASEILRQIGENLLSQKEFKIFDLDDKISIMNKAEFKKDKLQLLSPEYNTLFIVEDPLFQQASQKSLSQLVINQPQPTLYGQPQKAQQNADLIGPLYPLVVYAVSQPQPYVPEIHDKELQQYTNQKQIPTFFLDTQNQFCQNYQPHKYNNTSVPQHQQQIDTIPQQQTNKRVVTQLQSQMTFQNTEYSMRTKYDDIIEQYNWNKYGIAQQQPIADTEKIIYDATYHDSSQHQINTPYLQQTPTLPGTEKTIKKFDIHNTQDVHSTGGFFEDPILPQHDYNNVQPSFYSDQKHLPIKHFDFENNSPQLTQQQRNMYTDPRSPLEIDQYPPIHQQIEKKFDFGPIPVRPSEQSYTPSYIASDKPYIPERISDIPMYQNNYLQQQPFQNIPSSSLPQTYGYSPYQPQTPFSPLPSSTNLYVAPTYPLTTTNRSYLQNSTQPKIIEQDGIKFQDETMVVGDPDQRPTKSSNRDPALDQQQCQIF</sequence>
<feature type="domain" description="CRAL-TRIO" evidence="2">
    <location>
        <begin position="118"/>
        <end position="214"/>
    </location>
</feature>
<dbReference type="OMA" id="ILMEDYM"/>
<dbReference type="PANTHER" id="PTHR46818:SF1">
    <property type="entry name" value="CHROMOSOME UNDETERMINED SCAFFOLD_125, WHOLE GENOME SHOTGUN SEQUENCE"/>
    <property type="match status" value="1"/>
</dbReference>
<dbReference type="Pfam" id="PF00650">
    <property type="entry name" value="CRAL_TRIO"/>
    <property type="match status" value="1"/>
</dbReference>
<feature type="region of interest" description="Disordered" evidence="1">
    <location>
        <begin position="659"/>
        <end position="687"/>
    </location>
</feature>
<evidence type="ECO:0000259" key="2">
    <source>
        <dbReference type="Pfam" id="PF00650"/>
    </source>
</evidence>
<keyword evidence="4" id="KW-1185">Reference proteome</keyword>
<dbReference type="EMBL" id="CAJJDP010000055">
    <property type="protein sequence ID" value="CAD8170156.1"/>
    <property type="molecule type" value="Genomic_DNA"/>
</dbReference>
<dbReference type="Proteomes" id="UP000683925">
    <property type="component" value="Unassembled WGS sequence"/>
</dbReference>
<protein>
    <recommendedName>
        <fullName evidence="2">CRAL-TRIO domain-containing protein</fullName>
    </recommendedName>
</protein>
<reference evidence="3" key="1">
    <citation type="submission" date="2021-01" db="EMBL/GenBank/DDBJ databases">
        <authorList>
            <consortium name="Genoscope - CEA"/>
            <person name="William W."/>
        </authorList>
    </citation>
    <scope>NUCLEOTIDE SEQUENCE</scope>
</reference>